<dbReference type="Gene3D" id="3.30.9.10">
    <property type="entry name" value="D-Amino Acid Oxidase, subunit A, domain 2"/>
    <property type="match status" value="1"/>
</dbReference>
<protein>
    <recommendedName>
        <fullName evidence="3">FAD binding domain-containing protein</fullName>
    </recommendedName>
</protein>
<reference evidence="2" key="1">
    <citation type="journal article" date="2019" name="Int. J. Syst. Evol. Microbiol.">
        <title>The Global Catalogue of Microorganisms (GCM) 10K type strain sequencing project: providing services to taxonomists for standard genome sequencing and annotation.</title>
        <authorList>
            <consortium name="The Broad Institute Genomics Platform"/>
            <consortium name="The Broad Institute Genome Sequencing Center for Infectious Disease"/>
            <person name="Wu L."/>
            <person name="Ma J."/>
        </authorList>
    </citation>
    <scope>NUCLEOTIDE SEQUENCE [LARGE SCALE GENOMIC DNA]</scope>
    <source>
        <strain evidence="2">CCM 7526</strain>
    </source>
</reference>
<dbReference type="SUPFAM" id="SSF51905">
    <property type="entry name" value="FAD/NAD(P)-binding domain"/>
    <property type="match status" value="1"/>
</dbReference>
<evidence type="ECO:0000313" key="1">
    <source>
        <dbReference type="EMBL" id="MFD1367044.1"/>
    </source>
</evidence>
<dbReference type="EMBL" id="JBHTMK010000020">
    <property type="protein sequence ID" value="MFD1367044.1"/>
    <property type="molecule type" value="Genomic_DNA"/>
</dbReference>
<name>A0ABW4A8D9_9ACTN</name>
<dbReference type="PANTHER" id="PTHR46865">
    <property type="entry name" value="OXIDOREDUCTASE-RELATED"/>
    <property type="match status" value="1"/>
</dbReference>
<comment type="caution">
    <text evidence="1">The sequence shown here is derived from an EMBL/GenBank/DDBJ whole genome shotgun (WGS) entry which is preliminary data.</text>
</comment>
<dbReference type="InterPro" id="IPR036188">
    <property type="entry name" value="FAD/NAD-bd_sf"/>
</dbReference>
<dbReference type="RefSeq" id="WP_317796085.1">
    <property type="nucleotide sequence ID" value="NZ_AP028461.1"/>
</dbReference>
<dbReference type="PANTHER" id="PTHR46865:SF2">
    <property type="entry name" value="MONOOXYGENASE"/>
    <property type="match status" value="1"/>
</dbReference>
<accession>A0ABW4A8D9</accession>
<dbReference type="Gene3D" id="3.50.50.60">
    <property type="entry name" value="FAD/NAD(P)-binding domain"/>
    <property type="match status" value="1"/>
</dbReference>
<dbReference type="InterPro" id="IPR051704">
    <property type="entry name" value="FAD_aromatic-hydroxylase"/>
</dbReference>
<evidence type="ECO:0008006" key="3">
    <source>
        <dbReference type="Google" id="ProtNLM"/>
    </source>
</evidence>
<gene>
    <name evidence="1" type="ORF">ACFQ5G_16960</name>
</gene>
<keyword evidence="2" id="KW-1185">Reference proteome</keyword>
<organism evidence="1 2">
    <name type="scientific">Actinoplanes sichuanensis</name>
    <dbReference type="NCBI Taxonomy" id="512349"/>
    <lineage>
        <taxon>Bacteria</taxon>
        <taxon>Bacillati</taxon>
        <taxon>Actinomycetota</taxon>
        <taxon>Actinomycetes</taxon>
        <taxon>Micromonosporales</taxon>
        <taxon>Micromonosporaceae</taxon>
        <taxon>Actinoplanes</taxon>
    </lineage>
</organism>
<evidence type="ECO:0000313" key="2">
    <source>
        <dbReference type="Proteomes" id="UP001597183"/>
    </source>
</evidence>
<dbReference type="Proteomes" id="UP001597183">
    <property type="component" value="Unassembled WGS sequence"/>
</dbReference>
<proteinExistence type="predicted"/>
<sequence length="157" mass="17105">MTFRHHPATTYDLVVGADGAHSKVRSLAFGPEPEYRRPLGFAHAWFTLTEKPGTPRLDGWFLLCNKPGGLLVAARPGHPGEQEIGLSFPATELPARGDREARFALLDRTFAGAGRRTPEFLAAARTAPDFALDTYDQIVVVDGWRRGRVVLLGPASA</sequence>